<reference evidence="6 7" key="1">
    <citation type="submission" date="2020-03" db="EMBL/GenBank/DDBJ databases">
        <authorList>
            <person name="Kim M.K."/>
        </authorList>
    </citation>
    <scope>NUCLEOTIDE SEQUENCE [LARGE SCALE GENOMIC DNA]</scope>
    <source>
        <strain evidence="6 7">BT328</strain>
    </source>
</reference>
<feature type="transmembrane region" description="Helical" evidence="5">
    <location>
        <begin position="82"/>
        <end position="106"/>
    </location>
</feature>
<sequence length="149" mass="15794">MEGSIKGASVLEYAFILKALFTIITLSISRSGSVITPVLYIGATADSFFGHTVGAYPGTFATIGFVSLLADTTNTPIASSILAIKLFGAAVAPYASVSCVIAFLMFGHRSLYSSQILSISKSRAITIETGKEISDVRNTIKNADIWFID</sequence>
<evidence type="ECO:0000256" key="5">
    <source>
        <dbReference type="SAM" id="Phobius"/>
    </source>
</evidence>
<keyword evidence="7" id="KW-1185">Reference proteome</keyword>
<keyword evidence="2 5" id="KW-0812">Transmembrane</keyword>
<dbReference type="RefSeq" id="WP_167209147.1">
    <property type="nucleotide sequence ID" value="NZ_CP050063.1"/>
</dbReference>
<name>A0A6G9AN65_9BACT</name>
<dbReference type="GO" id="GO:0016020">
    <property type="term" value="C:membrane"/>
    <property type="evidence" value="ECO:0007669"/>
    <property type="project" value="UniProtKB-SubCell"/>
</dbReference>
<dbReference type="InterPro" id="IPR014743">
    <property type="entry name" value="Cl-channel_core"/>
</dbReference>
<protein>
    <submittedName>
        <fullName evidence="6">Uncharacterized protein</fullName>
    </submittedName>
</protein>
<comment type="subcellular location">
    <subcellularLocation>
        <location evidence="1">Membrane</location>
        <topology evidence="1">Multi-pass membrane protein</topology>
    </subcellularLocation>
</comment>
<dbReference type="Pfam" id="PF00654">
    <property type="entry name" value="Voltage_CLC"/>
    <property type="match status" value="1"/>
</dbReference>
<dbReference type="InterPro" id="IPR001807">
    <property type="entry name" value="ClC"/>
</dbReference>
<keyword evidence="4 5" id="KW-0472">Membrane</keyword>
<dbReference type="AlphaFoldDB" id="A0A6G9AN65"/>
<evidence type="ECO:0000256" key="4">
    <source>
        <dbReference type="ARBA" id="ARBA00023136"/>
    </source>
</evidence>
<evidence type="ECO:0000313" key="6">
    <source>
        <dbReference type="EMBL" id="QIP13764.1"/>
    </source>
</evidence>
<evidence type="ECO:0000256" key="2">
    <source>
        <dbReference type="ARBA" id="ARBA00022692"/>
    </source>
</evidence>
<keyword evidence="3 5" id="KW-1133">Transmembrane helix</keyword>
<dbReference type="KEGG" id="spib:G8759_14645"/>
<dbReference type="Gene3D" id="1.10.3080.10">
    <property type="entry name" value="Clc chloride channel"/>
    <property type="match status" value="1"/>
</dbReference>
<evidence type="ECO:0000256" key="3">
    <source>
        <dbReference type="ARBA" id="ARBA00022989"/>
    </source>
</evidence>
<dbReference type="Proteomes" id="UP000501802">
    <property type="component" value="Chromosome"/>
</dbReference>
<evidence type="ECO:0000256" key="1">
    <source>
        <dbReference type="ARBA" id="ARBA00004141"/>
    </source>
</evidence>
<accession>A0A6G9AN65</accession>
<evidence type="ECO:0000313" key="7">
    <source>
        <dbReference type="Proteomes" id="UP000501802"/>
    </source>
</evidence>
<gene>
    <name evidence="6" type="ORF">G8759_14645</name>
</gene>
<dbReference type="EMBL" id="CP050063">
    <property type="protein sequence ID" value="QIP13764.1"/>
    <property type="molecule type" value="Genomic_DNA"/>
</dbReference>
<feature type="transmembrane region" description="Helical" evidence="5">
    <location>
        <begin position="48"/>
        <end position="70"/>
    </location>
</feature>
<dbReference type="SUPFAM" id="SSF81340">
    <property type="entry name" value="Clc chloride channel"/>
    <property type="match status" value="1"/>
</dbReference>
<proteinExistence type="predicted"/>
<organism evidence="6 7">
    <name type="scientific">Spirosoma aureum</name>
    <dbReference type="NCBI Taxonomy" id="2692134"/>
    <lineage>
        <taxon>Bacteria</taxon>
        <taxon>Pseudomonadati</taxon>
        <taxon>Bacteroidota</taxon>
        <taxon>Cytophagia</taxon>
        <taxon>Cytophagales</taxon>
        <taxon>Cytophagaceae</taxon>
        <taxon>Spirosoma</taxon>
    </lineage>
</organism>
<dbReference type="GO" id="GO:0015108">
    <property type="term" value="F:chloride transmembrane transporter activity"/>
    <property type="evidence" value="ECO:0007669"/>
    <property type="project" value="InterPro"/>
</dbReference>